<dbReference type="Proteomes" id="UP001139157">
    <property type="component" value="Unassembled WGS sequence"/>
</dbReference>
<reference evidence="2" key="1">
    <citation type="submission" date="2022-06" db="EMBL/GenBank/DDBJ databases">
        <title>Novel species in genus nocardia.</title>
        <authorList>
            <person name="Li F."/>
        </authorList>
    </citation>
    <scope>NUCLEOTIDE SEQUENCE</scope>
    <source>
        <strain evidence="2">CDC141</strain>
    </source>
</reference>
<gene>
    <name evidence="2" type="ORF">NDR86_06495</name>
</gene>
<comment type="caution">
    <text evidence="2">The sequence shown here is derived from an EMBL/GenBank/DDBJ whole genome shotgun (WGS) entry which is preliminary data.</text>
</comment>
<evidence type="ECO:0008006" key="4">
    <source>
        <dbReference type="Google" id="ProtNLM"/>
    </source>
</evidence>
<feature type="compositionally biased region" description="Polar residues" evidence="1">
    <location>
        <begin position="156"/>
        <end position="165"/>
    </location>
</feature>
<sequence length="165" mass="18195">MDRVTFEDYLTRHNAGDYRGLAETYFHAEIDIEVSGGVVAHGRDAALTWLATAATQVASTLFAYDLEFDPNGLEVWADLYEWAESRDAGESPFTGPMHPGQIRLTPLRAHYILRGGRFGCIVVERADGPVEIDKPDPTGRENTSVTAPGSARRWSSARNTARTEP</sequence>
<evidence type="ECO:0000256" key="1">
    <source>
        <dbReference type="SAM" id="MobiDB-lite"/>
    </source>
</evidence>
<feature type="region of interest" description="Disordered" evidence="1">
    <location>
        <begin position="129"/>
        <end position="165"/>
    </location>
</feature>
<dbReference type="RefSeq" id="WP_251910099.1">
    <property type="nucleotide sequence ID" value="NZ_JAMRXG010000002.1"/>
</dbReference>
<evidence type="ECO:0000313" key="2">
    <source>
        <dbReference type="EMBL" id="MCM6773118.1"/>
    </source>
</evidence>
<accession>A0A9X2E4W2</accession>
<organism evidence="2 3">
    <name type="scientific">Nocardia pulmonis</name>
    <dbReference type="NCBI Taxonomy" id="2951408"/>
    <lineage>
        <taxon>Bacteria</taxon>
        <taxon>Bacillati</taxon>
        <taxon>Actinomycetota</taxon>
        <taxon>Actinomycetes</taxon>
        <taxon>Mycobacteriales</taxon>
        <taxon>Nocardiaceae</taxon>
        <taxon>Nocardia</taxon>
    </lineage>
</organism>
<protein>
    <recommendedName>
        <fullName evidence="4">SnoaL-like domain-containing protein</fullName>
    </recommendedName>
</protein>
<dbReference type="AlphaFoldDB" id="A0A9X2E4W2"/>
<evidence type="ECO:0000313" key="3">
    <source>
        <dbReference type="Proteomes" id="UP001139157"/>
    </source>
</evidence>
<dbReference type="EMBL" id="JAMRXG010000002">
    <property type="protein sequence ID" value="MCM6773118.1"/>
    <property type="molecule type" value="Genomic_DNA"/>
</dbReference>
<keyword evidence="3" id="KW-1185">Reference proteome</keyword>
<feature type="compositionally biased region" description="Basic and acidic residues" evidence="1">
    <location>
        <begin position="129"/>
        <end position="139"/>
    </location>
</feature>
<name>A0A9X2E4W2_9NOCA</name>
<proteinExistence type="predicted"/>